<keyword evidence="4 6" id="KW-1133">Transmembrane helix</keyword>
<feature type="transmembrane region" description="Helical" evidence="6">
    <location>
        <begin position="369"/>
        <end position="390"/>
    </location>
</feature>
<name>A0ABS9Q7A3_9MICO</name>
<keyword evidence="8" id="KW-1185">Reference proteome</keyword>
<feature type="transmembrane region" description="Helical" evidence="6">
    <location>
        <begin position="58"/>
        <end position="83"/>
    </location>
</feature>
<protein>
    <submittedName>
        <fullName evidence="7">Oligosaccharide flippase family protein</fullName>
    </submittedName>
</protein>
<feature type="transmembrane region" description="Helical" evidence="6">
    <location>
        <begin position="166"/>
        <end position="190"/>
    </location>
</feature>
<gene>
    <name evidence="7" type="ORF">MHL29_17930</name>
</gene>
<evidence type="ECO:0000256" key="6">
    <source>
        <dbReference type="SAM" id="Phobius"/>
    </source>
</evidence>
<reference evidence="7 8" key="1">
    <citation type="submission" date="2022-02" db="EMBL/GenBank/DDBJ databases">
        <title>Uncovering new skin microbiome diversity through culturing and metagenomics.</title>
        <authorList>
            <person name="Conlan S."/>
            <person name="Deming C."/>
            <person name="Nisc Comparative Sequencing Program N."/>
            <person name="Segre J.A."/>
        </authorList>
    </citation>
    <scope>NUCLEOTIDE SEQUENCE [LARGE SCALE GENOMIC DNA]</scope>
    <source>
        <strain evidence="7 8">ACRQZ</strain>
    </source>
</reference>
<keyword evidence="2" id="KW-1003">Cell membrane</keyword>
<feature type="transmembrane region" description="Helical" evidence="6">
    <location>
        <begin position="326"/>
        <end position="349"/>
    </location>
</feature>
<dbReference type="RefSeq" id="WP_239266622.1">
    <property type="nucleotide sequence ID" value="NZ_JAKRCV010000106.1"/>
</dbReference>
<feature type="transmembrane region" description="Helical" evidence="6">
    <location>
        <begin position="196"/>
        <end position="216"/>
    </location>
</feature>
<evidence type="ECO:0000256" key="4">
    <source>
        <dbReference type="ARBA" id="ARBA00022989"/>
    </source>
</evidence>
<feature type="transmembrane region" description="Helical" evidence="6">
    <location>
        <begin position="421"/>
        <end position="442"/>
    </location>
</feature>
<keyword evidence="3 6" id="KW-0812">Transmembrane</keyword>
<dbReference type="Proteomes" id="UP001521931">
    <property type="component" value="Unassembled WGS sequence"/>
</dbReference>
<dbReference type="Pfam" id="PF01943">
    <property type="entry name" value="Polysacc_synt"/>
    <property type="match status" value="1"/>
</dbReference>
<dbReference type="InterPro" id="IPR002797">
    <property type="entry name" value="Polysacc_synth"/>
</dbReference>
<feature type="transmembrane region" description="Helical" evidence="6">
    <location>
        <begin position="21"/>
        <end position="46"/>
    </location>
</feature>
<feature type="transmembrane region" description="Helical" evidence="6">
    <location>
        <begin position="291"/>
        <end position="314"/>
    </location>
</feature>
<dbReference type="PANTHER" id="PTHR30250">
    <property type="entry name" value="PST FAMILY PREDICTED COLANIC ACID TRANSPORTER"/>
    <property type="match status" value="1"/>
</dbReference>
<evidence type="ECO:0000256" key="1">
    <source>
        <dbReference type="ARBA" id="ARBA00004651"/>
    </source>
</evidence>
<dbReference type="EMBL" id="JAKRCV010000106">
    <property type="protein sequence ID" value="MCG7323751.1"/>
    <property type="molecule type" value="Genomic_DNA"/>
</dbReference>
<feature type="transmembrane region" description="Helical" evidence="6">
    <location>
        <begin position="258"/>
        <end position="279"/>
    </location>
</feature>
<organism evidence="7 8">
    <name type="scientific">Arsenicicoccus bolidensis</name>
    <dbReference type="NCBI Taxonomy" id="229480"/>
    <lineage>
        <taxon>Bacteria</taxon>
        <taxon>Bacillati</taxon>
        <taxon>Actinomycetota</taxon>
        <taxon>Actinomycetes</taxon>
        <taxon>Micrococcales</taxon>
        <taxon>Intrasporangiaceae</taxon>
        <taxon>Arsenicicoccus</taxon>
    </lineage>
</organism>
<comment type="caution">
    <text evidence="7">The sequence shown here is derived from an EMBL/GenBank/DDBJ whole genome shotgun (WGS) entry which is preliminary data.</text>
</comment>
<accession>A0ABS9Q7A3</accession>
<evidence type="ECO:0000256" key="5">
    <source>
        <dbReference type="ARBA" id="ARBA00023136"/>
    </source>
</evidence>
<proteinExistence type="predicted"/>
<sequence length="445" mass="44015">MSRTTSDADARPVVSRALAQVTSALSSGGLLFAGTFLGALLGYAFFVVLGRSMTPDDLGAVGSLINLSTILTVPGLGLQLVTARGVASQSSTSRSRSGGGVDGGLLVGALLVGGAPALLLAVTASLVAPLLHLPSAAPLVVLALSAVPMTVAFAALGVLQGAERFAALGLSALLVGVAKIASAVAASALGQGVLGVIGWYAVGWVVVALVAGALAVRGAGRGGAGEDGPGSDGIPGPGRDGSVTAPTWWAAGIARARAGLVGSMPTAGLLVLSSLDLILARHHLSRDGSGVYTMGALFEKVAFWGPQFIATMYYPRMARPAERAAAVRAAVGMTAAVGVLGVLVAAVAGDLLTSFVGGRAYVGELGHQAWVFTALGVALALVQVLVYADLADHRHGVGALVWVAVAVTVGAVALWHGSVAAVVATVLVCVLGLLVVAGTVVARRA</sequence>
<evidence type="ECO:0000256" key="3">
    <source>
        <dbReference type="ARBA" id="ARBA00022692"/>
    </source>
</evidence>
<evidence type="ECO:0000256" key="2">
    <source>
        <dbReference type="ARBA" id="ARBA00022475"/>
    </source>
</evidence>
<feature type="transmembrane region" description="Helical" evidence="6">
    <location>
        <begin position="104"/>
        <end position="131"/>
    </location>
</feature>
<dbReference type="InterPro" id="IPR050833">
    <property type="entry name" value="Poly_Biosynth_Transport"/>
</dbReference>
<evidence type="ECO:0000313" key="8">
    <source>
        <dbReference type="Proteomes" id="UP001521931"/>
    </source>
</evidence>
<feature type="transmembrane region" description="Helical" evidence="6">
    <location>
        <begin position="397"/>
        <end position="415"/>
    </location>
</feature>
<evidence type="ECO:0000313" key="7">
    <source>
        <dbReference type="EMBL" id="MCG7323751.1"/>
    </source>
</evidence>
<dbReference type="PANTHER" id="PTHR30250:SF11">
    <property type="entry name" value="O-ANTIGEN TRANSPORTER-RELATED"/>
    <property type="match status" value="1"/>
</dbReference>
<feature type="transmembrane region" description="Helical" evidence="6">
    <location>
        <begin position="137"/>
        <end position="159"/>
    </location>
</feature>
<keyword evidence="5 6" id="KW-0472">Membrane</keyword>
<comment type="subcellular location">
    <subcellularLocation>
        <location evidence="1">Cell membrane</location>
        <topology evidence="1">Multi-pass membrane protein</topology>
    </subcellularLocation>
</comment>